<protein>
    <submittedName>
        <fullName evidence="1">Uncharacterized protein</fullName>
    </submittedName>
</protein>
<feature type="non-terminal residue" evidence="1">
    <location>
        <position position="1"/>
    </location>
</feature>
<comment type="caution">
    <text evidence="1">The sequence shown here is derived from an EMBL/GenBank/DDBJ whole genome shotgun (WGS) entry which is preliminary data.</text>
</comment>
<sequence length="95" mass="10655">MWRPVIPFLSHQFRSSEGGTVLKFVKFQHREGIAAEIHGSCGNCFWGRRRKKGVGDFNQGLRKFVSDLEEHCVIREKSSLEAGAIGSAFGPINSY</sequence>
<evidence type="ECO:0000313" key="1">
    <source>
        <dbReference type="EMBL" id="KAG6598931.1"/>
    </source>
</evidence>
<dbReference type="Proteomes" id="UP000685013">
    <property type="component" value="Chromosome 5"/>
</dbReference>
<gene>
    <name evidence="1" type="ORF">SDJN03_08709</name>
</gene>
<name>A0AAV6NJ16_9ROSI</name>
<dbReference type="EMBL" id="JAGKQH010000005">
    <property type="protein sequence ID" value="KAG6598931.1"/>
    <property type="molecule type" value="Genomic_DNA"/>
</dbReference>
<accession>A0AAV6NJ16</accession>
<reference evidence="1 2" key="1">
    <citation type="journal article" date="2021" name="Hortic Res">
        <title>The domestication of Cucurbita argyrosperma as revealed by the genome of its wild relative.</title>
        <authorList>
            <person name="Barrera-Redondo J."/>
            <person name="Sanchez-de la Vega G."/>
            <person name="Aguirre-Liguori J.A."/>
            <person name="Castellanos-Morales G."/>
            <person name="Gutierrez-Guerrero Y.T."/>
            <person name="Aguirre-Dugua X."/>
            <person name="Aguirre-Planter E."/>
            <person name="Tenaillon M.I."/>
            <person name="Lira-Saade R."/>
            <person name="Eguiarte L.E."/>
        </authorList>
    </citation>
    <scope>NUCLEOTIDE SEQUENCE [LARGE SCALE GENOMIC DNA]</scope>
    <source>
        <strain evidence="1">JBR-2021</strain>
    </source>
</reference>
<dbReference type="AlphaFoldDB" id="A0AAV6NJ16"/>
<organism evidence="1 2">
    <name type="scientific">Cucurbita argyrosperma subsp. sororia</name>
    <dbReference type="NCBI Taxonomy" id="37648"/>
    <lineage>
        <taxon>Eukaryota</taxon>
        <taxon>Viridiplantae</taxon>
        <taxon>Streptophyta</taxon>
        <taxon>Embryophyta</taxon>
        <taxon>Tracheophyta</taxon>
        <taxon>Spermatophyta</taxon>
        <taxon>Magnoliopsida</taxon>
        <taxon>eudicotyledons</taxon>
        <taxon>Gunneridae</taxon>
        <taxon>Pentapetalae</taxon>
        <taxon>rosids</taxon>
        <taxon>fabids</taxon>
        <taxon>Cucurbitales</taxon>
        <taxon>Cucurbitaceae</taxon>
        <taxon>Cucurbiteae</taxon>
        <taxon>Cucurbita</taxon>
    </lineage>
</organism>
<keyword evidence="2" id="KW-1185">Reference proteome</keyword>
<evidence type="ECO:0000313" key="2">
    <source>
        <dbReference type="Proteomes" id="UP000685013"/>
    </source>
</evidence>
<proteinExistence type="predicted"/>